<organism evidence="1">
    <name type="scientific">uncultured Caudovirales phage</name>
    <dbReference type="NCBI Taxonomy" id="2100421"/>
    <lineage>
        <taxon>Viruses</taxon>
        <taxon>Duplodnaviria</taxon>
        <taxon>Heunggongvirae</taxon>
        <taxon>Uroviricota</taxon>
        <taxon>Caudoviricetes</taxon>
        <taxon>Peduoviridae</taxon>
        <taxon>Maltschvirus</taxon>
        <taxon>Maltschvirus maltsch</taxon>
    </lineage>
</organism>
<gene>
    <name evidence="1" type="ORF">UFOVP390_26</name>
</gene>
<proteinExistence type="predicted"/>
<dbReference type="EMBL" id="LR798323">
    <property type="protein sequence ID" value="CAB5223999.1"/>
    <property type="molecule type" value="Genomic_DNA"/>
</dbReference>
<reference evidence="1" key="1">
    <citation type="submission" date="2020-05" db="EMBL/GenBank/DDBJ databases">
        <authorList>
            <person name="Chiriac C."/>
            <person name="Salcher M."/>
            <person name="Ghai R."/>
            <person name="Kavagutti S V."/>
        </authorList>
    </citation>
    <scope>NUCLEOTIDE SEQUENCE</scope>
</reference>
<name>A0A6J7X0N0_9CAUD</name>
<accession>A0A6J7X0N0</accession>
<evidence type="ECO:0000313" key="1">
    <source>
        <dbReference type="EMBL" id="CAB5223999.1"/>
    </source>
</evidence>
<sequence>MLDSTEGNEEMHEKLLDESERSSVGYMWKPWVFSIGDQCLFLPPESHRQVWEDMSELYSQPGVVLKRTRGVSYSSIDDEYDVVFNINNTATVVTELPGVYLQKMGSS</sequence>
<protein>
    <submittedName>
        <fullName evidence="1">Uncharacterized protein</fullName>
    </submittedName>
</protein>